<keyword evidence="7" id="KW-0408">Iron</keyword>
<dbReference type="SMART" id="SM00479">
    <property type="entry name" value="EXOIII"/>
    <property type="match status" value="1"/>
</dbReference>
<dbReference type="InterPro" id="IPR027417">
    <property type="entry name" value="P-loop_NTPase"/>
</dbReference>
<keyword evidence="3" id="KW-0547">Nucleotide-binding</keyword>
<dbReference type="InterPro" id="IPR014013">
    <property type="entry name" value="Helic_SF1/SF2_ATP-bd_DinG/Rad3"/>
</dbReference>
<dbReference type="GO" id="GO:0051536">
    <property type="term" value="F:iron-sulfur cluster binding"/>
    <property type="evidence" value="ECO:0007669"/>
    <property type="project" value="UniProtKB-KW"/>
</dbReference>
<dbReference type="Pfam" id="PF00929">
    <property type="entry name" value="RNase_T"/>
    <property type="match status" value="1"/>
</dbReference>
<dbReference type="GO" id="GO:0043139">
    <property type="term" value="F:5'-3' DNA helicase activity"/>
    <property type="evidence" value="ECO:0007669"/>
    <property type="project" value="UniProtKB-EC"/>
</dbReference>
<dbReference type="AlphaFoldDB" id="A0A381NRH2"/>
<dbReference type="GO" id="GO:0003887">
    <property type="term" value="F:DNA-directed DNA polymerase activity"/>
    <property type="evidence" value="ECO:0007669"/>
    <property type="project" value="InterPro"/>
</dbReference>
<evidence type="ECO:0000256" key="7">
    <source>
        <dbReference type="ARBA" id="ARBA00023004"/>
    </source>
</evidence>
<dbReference type="GO" id="GO:0046872">
    <property type="term" value="F:metal ion binding"/>
    <property type="evidence" value="ECO:0007669"/>
    <property type="project" value="UniProtKB-KW"/>
</dbReference>
<dbReference type="Pfam" id="PF13307">
    <property type="entry name" value="Helicase_C_2"/>
    <property type="match status" value="1"/>
</dbReference>
<dbReference type="InterPro" id="IPR006555">
    <property type="entry name" value="ATP-dep_Helicase_C"/>
</dbReference>
<proteinExistence type="predicted"/>
<dbReference type="PANTHER" id="PTHR11472:SF34">
    <property type="entry name" value="REGULATOR OF TELOMERE ELONGATION HELICASE 1"/>
    <property type="match status" value="1"/>
</dbReference>
<keyword evidence="2" id="KW-0479">Metal-binding</keyword>
<evidence type="ECO:0000256" key="11">
    <source>
        <dbReference type="ARBA" id="ARBA00044969"/>
    </source>
</evidence>
<dbReference type="InterPro" id="IPR036397">
    <property type="entry name" value="RNaseH_sf"/>
</dbReference>
<dbReference type="EMBL" id="UINC01000544">
    <property type="protein sequence ID" value="SUZ57137.1"/>
    <property type="molecule type" value="Genomic_DNA"/>
</dbReference>
<evidence type="ECO:0000256" key="5">
    <source>
        <dbReference type="ARBA" id="ARBA00022806"/>
    </source>
</evidence>
<keyword evidence="10" id="KW-0413">Isomerase</keyword>
<protein>
    <recommendedName>
        <fullName evidence="11">DNA 5'-3' helicase</fullName>
        <ecNumber evidence="11">5.6.2.3</ecNumber>
    </recommendedName>
</protein>
<evidence type="ECO:0000256" key="1">
    <source>
        <dbReference type="ARBA" id="ARBA00001966"/>
    </source>
</evidence>
<dbReference type="CDD" id="cd06127">
    <property type="entry name" value="DEDDh"/>
    <property type="match status" value="1"/>
</dbReference>
<dbReference type="SUPFAM" id="SSF53098">
    <property type="entry name" value="Ribonuclease H-like"/>
    <property type="match status" value="1"/>
</dbReference>
<accession>A0A381NRH2</accession>
<keyword evidence="4" id="KW-0378">Hydrolase</keyword>
<dbReference type="FunFam" id="3.30.420.10:FF:000045">
    <property type="entry name" value="3'-5' exonuclease DinG"/>
    <property type="match status" value="1"/>
</dbReference>
<evidence type="ECO:0000256" key="2">
    <source>
        <dbReference type="ARBA" id="ARBA00022723"/>
    </source>
</evidence>
<dbReference type="InterPro" id="IPR012337">
    <property type="entry name" value="RNaseH-like_sf"/>
</dbReference>
<keyword evidence="6" id="KW-0067">ATP-binding</keyword>
<dbReference type="SUPFAM" id="SSF52540">
    <property type="entry name" value="P-loop containing nucleoside triphosphate hydrolases"/>
    <property type="match status" value="2"/>
</dbReference>
<keyword evidence="5" id="KW-0347">Helicase</keyword>
<keyword evidence="8" id="KW-0411">Iron-sulfur</keyword>
<evidence type="ECO:0000256" key="12">
    <source>
        <dbReference type="ARBA" id="ARBA00048954"/>
    </source>
</evidence>
<dbReference type="Pfam" id="PF00270">
    <property type="entry name" value="DEAD"/>
    <property type="match status" value="1"/>
</dbReference>
<dbReference type="PANTHER" id="PTHR11472">
    <property type="entry name" value="DNA REPAIR DEAD HELICASE RAD3/XP-D SUBFAMILY MEMBER"/>
    <property type="match status" value="1"/>
</dbReference>
<evidence type="ECO:0000256" key="9">
    <source>
        <dbReference type="ARBA" id="ARBA00023125"/>
    </source>
</evidence>
<dbReference type="EC" id="5.6.2.3" evidence="11"/>
<dbReference type="InterPro" id="IPR013520">
    <property type="entry name" value="Ribonucl_H"/>
</dbReference>
<evidence type="ECO:0000259" key="13">
    <source>
        <dbReference type="PROSITE" id="PS51193"/>
    </source>
</evidence>
<evidence type="ECO:0000256" key="6">
    <source>
        <dbReference type="ARBA" id="ARBA00022840"/>
    </source>
</evidence>
<gene>
    <name evidence="14" type="ORF">METZ01_LOCUS9991</name>
</gene>
<dbReference type="SMART" id="SM00487">
    <property type="entry name" value="DEXDc"/>
    <property type="match status" value="1"/>
</dbReference>
<evidence type="ECO:0000256" key="4">
    <source>
        <dbReference type="ARBA" id="ARBA00022801"/>
    </source>
</evidence>
<comment type="cofactor">
    <cofactor evidence="1">
        <name>[4Fe-4S] cluster</name>
        <dbReference type="ChEBI" id="CHEBI:49883"/>
    </cofactor>
</comment>
<evidence type="ECO:0000313" key="14">
    <source>
        <dbReference type="EMBL" id="SUZ57137.1"/>
    </source>
</evidence>
<dbReference type="NCBIfam" id="TIGR00573">
    <property type="entry name" value="dnaq"/>
    <property type="match status" value="1"/>
</dbReference>
<dbReference type="GO" id="GO:0006260">
    <property type="term" value="P:DNA replication"/>
    <property type="evidence" value="ECO:0007669"/>
    <property type="project" value="InterPro"/>
</dbReference>
<dbReference type="InterPro" id="IPR045028">
    <property type="entry name" value="DinG/Rad3-like"/>
</dbReference>
<dbReference type="Gene3D" id="3.40.50.300">
    <property type="entry name" value="P-loop containing nucleotide triphosphate hydrolases"/>
    <property type="match status" value="2"/>
</dbReference>
<organism evidence="14">
    <name type="scientific">marine metagenome</name>
    <dbReference type="NCBI Taxonomy" id="408172"/>
    <lineage>
        <taxon>unclassified sequences</taxon>
        <taxon>metagenomes</taxon>
        <taxon>ecological metagenomes</taxon>
    </lineage>
</organism>
<dbReference type="SMART" id="SM00491">
    <property type="entry name" value="HELICc2"/>
    <property type="match status" value="1"/>
</dbReference>
<dbReference type="Pfam" id="PF06733">
    <property type="entry name" value="DEAD_2"/>
    <property type="match status" value="1"/>
</dbReference>
<dbReference type="GO" id="GO:0016818">
    <property type="term" value="F:hydrolase activity, acting on acid anhydrides, in phosphorus-containing anhydrides"/>
    <property type="evidence" value="ECO:0007669"/>
    <property type="project" value="InterPro"/>
</dbReference>
<evidence type="ECO:0000256" key="8">
    <source>
        <dbReference type="ARBA" id="ARBA00023014"/>
    </source>
</evidence>
<evidence type="ECO:0000256" key="3">
    <source>
        <dbReference type="ARBA" id="ARBA00022741"/>
    </source>
</evidence>
<dbReference type="InterPro" id="IPR014001">
    <property type="entry name" value="Helicase_ATP-bd"/>
</dbReference>
<feature type="non-terminal residue" evidence="14">
    <location>
        <position position="880"/>
    </location>
</feature>
<sequence>MPTINQDTLVSLDLETTGLNPKSDRIIEVGAVKFRGDQQLDTFSALINPRRELSPLILDMTGITQREVDGAPDWDDLKSGVIEFVSGAPIIGHNVGFDASFLRTHGVKTDRLYDTMSMAEIALPRGPEYSLVRLSQRFNFVHANPHRALSDALATRDLFLHLLSIISGFDRDVLEQIKRLGGYSGTSLAVLANRILDTTDTTSITPSKTFSGVDLKDISARIRPAARIPRVKPHGYNPDERSLSEHVGSIFGVNGELERSLQGFESRSEQIEMSKAVAQAIESQHHLVVEAGTGVGKSLAYLIPSVLHALNTGARVVISTNTINLQEQLIGKDIAITTEALSDYGESAGDIRATQLKGRANYLCIKRWQNSVLTTEPDETESKLLSKIMVWLSDTETGDRNELALGRMSSLFNRFSAQGALSCPANDGPCFLRKARNDANNSNVVIINHALLMSDIAMGGGLLPEHDVLIIDEAHNLESAATNHLGFSVNQFQLENELRRLIGSSGVCRRLARVISKTDNNPLDASQNIALAATDAVEVAIETTSTFFKIAAQIATDAENHSQQHSELRLTSAVRTQPIWSDFEIVWENVNTRLLEVCQYLATLCEQASASKDKSDEGLVLDGHSIRDSIETAVSALREAIPEPKDDGVYWLRSQSGRRGTTINGAPLNVSTILNEAIFNTERPVVLTGATVAYENSFERYRSSIGMDGGEDLVLGSPYDYEKNTLIVVPEDLPAPGEPGFAKATADALVDIAKASAGRVLVLFTSISALDNARKAISPLLKTLGIRVIAQGSDGPPSRIMRMLAESTPTIALGTNSLWEGVDLQGASIDALVMARLPFPVPSDPIVAARSELLEDGFNDYSIPEAVQRFRQGFGRLIRS</sequence>
<reference evidence="14" key="1">
    <citation type="submission" date="2018-05" db="EMBL/GenBank/DDBJ databases">
        <authorList>
            <person name="Lanie J.A."/>
            <person name="Ng W.-L."/>
            <person name="Kazmierczak K.M."/>
            <person name="Andrzejewski T.M."/>
            <person name="Davidsen T.M."/>
            <person name="Wayne K.J."/>
            <person name="Tettelin H."/>
            <person name="Glass J.I."/>
            <person name="Rusch D."/>
            <person name="Podicherti R."/>
            <person name="Tsui H.-C.T."/>
            <person name="Winkler M.E."/>
        </authorList>
    </citation>
    <scope>NUCLEOTIDE SEQUENCE</scope>
</reference>
<dbReference type="InterPro" id="IPR011545">
    <property type="entry name" value="DEAD/DEAH_box_helicase_dom"/>
</dbReference>
<evidence type="ECO:0000256" key="10">
    <source>
        <dbReference type="ARBA" id="ARBA00023235"/>
    </source>
</evidence>
<keyword evidence="9" id="KW-0238">DNA-binding</keyword>
<comment type="catalytic activity">
    <reaction evidence="12">
        <text>ATP + H2O = ADP + phosphate + H(+)</text>
        <dbReference type="Rhea" id="RHEA:13065"/>
        <dbReference type="ChEBI" id="CHEBI:15377"/>
        <dbReference type="ChEBI" id="CHEBI:15378"/>
        <dbReference type="ChEBI" id="CHEBI:30616"/>
        <dbReference type="ChEBI" id="CHEBI:43474"/>
        <dbReference type="ChEBI" id="CHEBI:456216"/>
        <dbReference type="EC" id="5.6.2.3"/>
    </reaction>
</comment>
<dbReference type="InterPro" id="IPR006054">
    <property type="entry name" value="DnaQ"/>
</dbReference>
<feature type="domain" description="Helicase ATP-binding" evidence="13">
    <location>
        <begin position="256"/>
        <end position="518"/>
    </location>
</feature>
<dbReference type="InterPro" id="IPR010614">
    <property type="entry name" value="RAD3-like_helicase_DEAD"/>
</dbReference>
<dbReference type="GO" id="GO:0003677">
    <property type="term" value="F:DNA binding"/>
    <property type="evidence" value="ECO:0007669"/>
    <property type="project" value="UniProtKB-KW"/>
</dbReference>
<dbReference type="Gene3D" id="3.30.420.10">
    <property type="entry name" value="Ribonuclease H-like superfamily/Ribonuclease H"/>
    <property type="match status" value="1"/>
</dbReference>
<dbReference type="PROSITE" id="PS51193">
    <property type="entry name" value="HELICASE_ATP_BIND_2"/>
    <property type="match status" value="1"/>
</dbReference>
<name>A0A381NRH2_9ZZZZ</name>
<dbReference type="GO" id="GO:0005524">
    <property type="term" value="F:ATP binding"/>
    <property type="evidence" value="ECO:0007669"/>
    <property type="project" value="UniProtKB-KW"/>
</dbReference>